<dbReference type="InterPro" id="IPR023210">
    <property type="entry name" value="NADP_OxRdtase_dom"/>
</dbReference>
<reference evidence="2" key="1">
    <citation type="submission" date="2020-12" db="EMBL/GenBank/DDBJ databases">
        <title>Vagococcus allomyrinae sp. nov. and Enterococcus lavae sp. nov., isolated from the larvae of Allomyrina dichotoma.</title>
        <authorList>
            <person name="Lee S.D."/>
        </authorList>
    </citation>
    <scope>NUCLEOTIDE SEQUENCE</scope>
    <source>
        <strain evidence="2">BWB3-3</strain>
    </source>
</reference>
<evidence type="ECO:0000259" key="1">
    <source>
        <dbReference type="Pfam" id="PF00248"/>
    </source>
</evidence>
<dbReference type="SUPFAM" id="SSF51430">
    <property type="entry name" value="NAD(P)-linked oxidoreductase"/>
    <property type="match status" value="1"/>
</dbReference>
<organism evidence="2 3">
    <name type="scientific">Vagococcus allomyrinae</name>
    <dbReference type="NCBI Taxonomy" id="2794353"/>
    <lineage>
        <taxon>Bacteria</taxon>
        <taxon>Bacillati</taxon>
        <taxon>Bacillota</taxon>
        <taxon>Bacilli</taxon>
        <taxon>Lactobacillales</taxon>
        <taxon>Enterococcaceae</taxon>
        <taxon>Vagococcus</taxon>
    </lineage>
</organism>
<dbReference type="PANTHER" id="PTHR43638:SF3">
    <property type="entry name" value="ALDEHYDE REDUCTASE"/>
    <property type="match status" value="1"/>
</dbReference>
<feature type="domain" description="NADP-dependent oxidoreductase" evidence="1">
    <location>
        <begin position="11"/>
        <end position="115"/>
    </location>
</feature>
<dbReference type="RefSeq" id="WP_209525148.1">
    <property type="nucleotide sequence ID" value="NZ_JAEEGA010000002.1"/>
</dbReference>
<comment type="caution">
    <text evidence="2">The sequence shown here is derived from an EMBL/GenBank/DDBJ whole genome shotgun (WGS) entry which is preliminary data.</text>
</comment>
<evidence type="ECO:0000313" key="3">
    <source>
        <dbReference type="Proteomes" id="UP000674938"/>
    </source>
</evidence>
<accession>A0A940SUP5</accession>
<dbReference type="PANTHER" id="PTHR43638">
    <property type="entry name" value="OXIDOREDUCTASE, ALDO/KETO REDUCTASE FAMILY PROTEIN"/>
    <property type="match status" value="1"/>
</dbReference>
<dbReference type="AlphaFoldDB" id="A0A940SUP5"/>
<proteinExistence type="predicted"/>
<protein>
    <submittedName>
        <fullName evidence="2">Aldo/keto reductase</fullName>
    </submittedName>
</protein>
<evidence type="ECO:0000313" key="2">
    <source>
        <dbReference type="EMBL" id="MBP1040256.1"/>
    </source>
</evidence>
<dbReference type="InterPro" id="IPR036812">
    <property type="entry name" value="NAD(P)_OxRdtase_dom_sf"/>
</dbReference>
<keyword evidence="3" id="KW-1185">Reference proteome</keyword>
<name>A0A940SUP5_9ENTE</name>
<dbReference type="Pfam" id="PF00248">
    <property type="entry name" value="Aldo_ket_red"/>
    <property type="match status" value="1"/>
</dbReference>
<dbReference type="Gene3D" id="3.20.20.100">
    <property type="entry name" value="NADP-dependent oxidoreductase domain"/>
    <property type="match status" value="1"/>
</dbReference>
<sequence length="119" mass="13339">MATADFGVQEYATTELLTYVKQHPNLKLLAYSPLLQGLYNKKMALPEKYNTPENHYRLNKLAHIAGELDATPNQVVLSWLIQAPPSVIPIVAASSLAQLRENLQASYLKLTEEQLVYLS</sequence>
<dbReference type="EMBL" id="JAEEGA010000002">
    <property type="protein sequence ID" value="MBP1040256.1"/>
    <property type="molecule type" value="Genomic_DNA"/>
</dbReference>
<dbReference type="Proteomes" id="UP000674938">
    <property type="component" value="Unassembled WGS sequence"/>
</dbReference>
<gene>
    <name evidence="2" type="ORF">I6N95_04435</name>
</gene>